<dbReference type="EMBL" id="SBLC01000003">
    <property type="protein sequence ID" value="RWY44324.1"/>
    <property type="molecule type" value="Genomic_DNA"/>
</dbReference>
<dbReference type="GO" id="GO:0030288">
    <property type="term" value="C:outer membrane-bounded periplasmic space"/>
    <property type="evidence" value="ECO:0007669"/>
    <property type="project" value="TreeGrafter"/>
</dbReference>
<dbReference type="GO" id="GO:0009279">
    <property type="term" value="C:cell outer membrane"/>
    <property type="evidence" value="ECO:0007669"/>
    <property type="project" value="TreeGrafter"/>
</dbReference>
<gene>
    <name evidence="4" type="ORF">EP867_02780</name>
</gene>
<proteinExistence type="predicted"/>
<keyword evidence="5" id="KW-1185">Reference proteome</keyword>
<dbReference type="InterPro" id="IPR052037">
    <property type="entry name" value="LPS_export_LptA"/>
</dbReference>
<evidence type="ECO:0000256" key="2">
    <source>
        <dbReference type="SAM" id="SignalP"/>
    </source>
</evidence>
<feature type="domain" description="Organic solvent tolerance-like N-terminal" evidence="3">
    <location>
        <begin position="42"/>
        <end position="147"/>
    </location>
</feature>
<sequence length="167" mass="17283">MYSLRRTGLTLALLSGLSGAALAQGTSVGFSGLKQDPGAPVEVTSETLSIDRDAGLAILEGEVLVIQGEMRLTAPRVEVIYGTEGQQIKEIHAQGGVTIVTAADAAEAREARYDVATGGLVMSGDVLLTQGPSTIAGERLVADLRSGTGRMEGRVKTLFNTEPKAGN</sequence>
<dbReference type="GO" id="GO:0015920">
    <property type="term" value="P:lipopolysaccharide transport"/>
    <property type="evidence" value="ECO:0007669"/>
    <property type="project" value="TreeGrafter"/>
</dbReference>
<name>A0A444MFK6_9RHOB</name>
<accession>A0A444MFK6</accession>
<dbReference type="Pfam" id="PF03968">
    <property type="entry name" value="LptD_N"/>
    <property type="match status" value="1"/>
</dbReference>
<organism evidence="4 5">
    <name type="scientific">Falsigemmobacter intermedius</name>
    <dbReference type="NCBI Taxonomy" id="1553448"/>
    <lineage>
        <taxon>Bacteria</taxon>
        <taxon>Pseudomonadati</taxon>
        <taxon>Pseudomonadota</taxon>
        <taxon>Alphaproteobacteria</taxon>
        <taxon>Rhodobacterales</taxon>
        <taxon>Paracoccaceae</taxon>
        <taxon>Falsigemmobacter</taxon>
    </lineage>
</organism>
<dbReference type="Proteomes" id="UP000287168">
    <property type="component" value="Unassembled WGS sequence"/>
</dbReference>
<dbReference type="PANTHER" id="PTHR36504">
    <property type="entry name" value="LIPOPOLYSACCHARIDE EXPORT SYSTEM PROTEIN LPTA"/>
    <property type="match status" value="1"/>
</dbReference>
<dbReference type="AlphaFoldDB" id="A0A444MFK6"/>
<comment type="caution">
    <text evidence="4">The sequence shown here is derived from an EMBL/GenBank/DDBJ whole genome shotgun (WGS) entry which is preliminary data.</text>
</comment>
<dbReference type="InterPro" id="IPR005653">
    <property type="entry name" value="OstA-like_N"/>
</dbReference>
<dbReference type="Gene3D" id="2.60.450.10">
    <property type="entry name" value="Lipopolysaccharide (LPS) transport protein A like domain"/>
    <property type="match status" value="1"/>
</dbReference>
<evidence type="ECO:0000313" key="4">
    <source>
        <dbReference type="EMBL" id="RWY44324.1"/>
    </source>
</evidence>
<evidence type="ECO:0000259" key="3">
    <source>
        <dbReference type="Pfam" id="PF03968"/>
    </source>
</evidence>
<feature type="signal peptide" evidence="2">
    <location>
        <begin position="1"/>
        <end position="23"/>
    </location>
</feature>
<evidence type="ECO:0000313" key="5">
    <source>
        <dbReference type="Proteomes" id="UP000287168"/>
    </source>
</evidence>
<protein>
    <submittedName>
        <fullName evidence="4">Lipopolysaccharide transport periplasmic protein LptA</fullName>
    </submittedName>
</protein>
<keyword evidence="1 2" id="KW-0732">Signal</keyword>
<evidence type="ECO:0000256" key="1">
    <source>
        <dbReference type="ARBA" id="ARBA00022729"/>
    </source>
</evidence>
<reference evidence="4 5" key="1">
    <citation type="journal article" date="2015" name="Int. J. Syst. Evol. Microbiol.">
        <title>Gemmobacter intermedius sp. nov., isolated from a white stork (Ciconia ciconia).</title>
        <authorList>
            <person name="Kampfer P."/>
            <person name="Jerzak L."/>
            <person name="Wilharm G."/>
            <person name="Golke J."/>
            <person name="Busse H.J."/>
            <person name="Glaeser S.P."/>
        </authorList>
    </citation>
    <scope>NUCLEOTIDE SEQUENCE [LARGE SCALE GENOMIC DNA]</scope>
    <source>
        <strain evidence="4 5">119/4</strain>
    </source>
</reference>
<dbReference type="PANTHER" id="PTHR36504:SF1">
    <property type="entry name" value="LIPOPOLYSACCHARIDE EXPORT SYSTEM PROTEIN LPTA"/>
    <property type="match status" value="1"/>
</dbReference>
<dbReference type="OrthoDB" id="9811926at2"/>
<dbReference type="RefSeq" id="WP_128486686.1">
    <property type="nucleotide sequence ID" value="NZ_JBHLXB010000170.1"/>
</dbReference>
<dbReference type="GO" id="GO:0017089">
    <property type="term" value="F:glycolipid transfer activity"/>
    <property type="evidence" value="ECO:0007669"/>
    <property type="project" value="TreeGrafter"/>
</dbReference>
<feature type="chain" id="PRO_5019377810" evidence="2">
    <location>
        <begin position="24"/>
        <end position="167"/>
    </location>
</feature>